<dbReference type="EMBL" id="BEXD01002076">
    <property type="protein sequence ID" value="GBB96899.1"/>
    <property type="molecule type" value="Genomic_DNA"/>
</dbReference>
<protein>
    <submittedName>
        <fullName evidence="1">Uncharacterized protein</fullName>
    </submittedName>
</protein>
<proteinExistence type="predicted"/>
<dbReference type="AlphaFoldDB" id="A0A2Z6RHS5"/>
<accession>A0A2Z6RHS5</accession>
<evidence type="ECO:0000313" key="1">
    <source>
        <dbReference type="EMBL" id="GBB96899.1"/>
    </source>
</evidence>
<keyword evidence="2" id="KW-1185">Reference proteome</keyword>
<organism evidence="1 2">
    <name type="scientific">Rhizophagus clarus</name>
    <dbReference type="NCBI Taxonomy" id="94130"/>
    <lineage>
        <taxon>Eukaryota</taxon>
        <taxon>Fungi</taxon>
        <taxon>Fungi incertae sedis</taxon>
        <taxon>Mucoromycota</taxon>
        <taxon>Glomeromycotina</taxon>
        <taxon>Glomeromycetes</taxon>
        <taxon>Glomerales</taxon>
        <taxon>Glomeraceae</taxon>
        <taxon>Rhizophagus</taxon>
    </lineage>
</organism>
<sequence length="165" mass="19538">MRPWTSFQRSGTLFQGGPLSLELFRDRPVFRRSETPLKVDYDILKVWNLEADRDFKGSELEADRRSERSRPSYFEVWNSNSKQTGILKVWNSNLKWTGSEFTFEADHNIQRFGTPSRLDSLSQRTIKIFQFEADQGISKMEPHFEVDQICGFQIRFTDFWKLPET</sequence>
<evidence type="ECO:0000313" key="2">
    <source>
        <dbReference type="Proteomes" id="UP000247702"/>
    </source>
</evidence>
<reference evidence="1 2" key="1">
    <citation type="submission" date="2017-11" db="EMBL/GenBank/DDBJ databases">
        <title>The genome of Rhizophagus clarus HR1 reveals common genetic basis of auxotrophy among arbuscular mycorrhizal fungi.</title>
        <authorList>
            <person name="Kobayashi Y."/>
        </authorList>
    </citation>
    <scope>NUCLEOTIDE SEQUENCE [LARGE SCALE GENOMIC DNA]</scope>
    <source>
        <strain evidence="1 2">HR1</strain>
    </source>
</reference>
<comment type="caution">
    <text evidence="1">The sequence shown here is derived from an EMBL/GenBank/DDBJ whole genome shotgun (WGS) entry which is preliminary data.</text>
</comment>
<dbReference type="Proteomes" id="UP000247702">
    <property type="component" value="Unassembled WGS sequence"/>
</dbReference>
<gene>
    <name evidence="1" type="ORF">RclHR1_28670001</name>
</gene>
<name>A0A2Z6RHS5_9GLOM</name>